<reference evidence="3" key="1">
    <citation type="submission" date="2020-01" db="EMBL/GenBank/DDBJ databases">
        <authorList>
            <person name="Meier V. D."/>
            <person name="Meier V D."/>
        </authorList>
    </citation>
    <scope>NUCLEOTIDE SEQUENCE</scope>
    <source>
        <strain evidence="3">HLG_WM_MAG_02</strain>
    </source>
</reference>
<keyword evidence="1" id="KW-1133">Transmembrane helix</keyword>
<feature type="signal peptide" evidence="2">
    <location>
        <begin position="1"/>
        <end position="21"/>
    </location>
</feature>
<feature type="transmembrane region" description="Helical" evidence="1">
    <location>
        <begin position="676"/>
        <end position="697"/>
    </location>
</feature>
<evidence type="ECO:0000313" key="3">
    <source>
        <dbReference type="EMBL" id="CAA6818112.1"/>
    </source>
</evidence>
<evidence type="ECO:0000256" key="1">
    <source>
        <dbReference type="SAM" id="Phobius"/>
    </source>
</evidence>
<dbReference type="EMBL" id="CACVAZ010000117">
    <property type="protein sequence ID" value="CAA6818112.1"/>
    <property type="molecule type" value="Genomic_DNA"/>
</dbReference>
<keyword evidence="2" id="KW-0732">Signal</keyword>
<keyword evidence="1" id="KW-0812">Transmembrane</keyword>
<feature type="transmembrane region" description="Helical" evidence="1">
    <location>
        <begin position="1237"/>
        <end position="1259"/>
    </location>
</feature>
<keyword evidence="1" id="KW-0472">Membrane</keyword>
<feature type="transmembrane region" description="Helical" evidence="1">
    <location>
        <begin position="1298"/>
        <end position="1319"/>
    </location>
</feature>
<name>A0A6S6TBA8_9BACT</name>
<gene>
    <name evidence="3" type="ORF">HELGO_WM5347</name>
</gene>
<feature type="transmembrane region" description="Helical" evidence="1">
    <location>
        <begin position="1158"/>
        <end position="1180"/>
    </location>
</feature>
<accession>A0A6S6TBA8</accession>
<proteinExistence type="predicted"/>
<feature type="chain" id="PRO_5027858215" evidence="2">
    <location>
        <begin position="22"/>
        <end position="1347"/>
    </location>
</feature>
<feature type="transmembrane region" description="Helical" evidence="1">
    <location>
        <begin position="1192"/>
        <end position="1216"/>
    </location>
</feature>
<sequence>MSKIFRTLLFSLIFFTHALYAIESSELPKTLQDWTAWILDNEKEKDCPIDFSTNEHICTYPTQIAVHVHEHGLTFNMMVAVFKNQQKIELPHAYQNWVKEVHIDGEKRAVLGSSKAMVFLDEGEHKIEGTIVWKEAPKYLQLSSNMALITLYKEGKKITTPKVDAQSRLWLSDNEEESNKKGTLSVSIYRKLMDGHPMKMQTNLHFRVSGKMRSVLLDGIVLEGFYPSRVLGNLDAKINKDKKLEVQVKAGEWVLNIDSFSPTNLLELRVPKHSFKYANQETLSLQTDASYRSIEILNAQSIDPSQSNLPKAWKNLALYLLEEEKSLTIKELYKSVKQQEQNDFVLKREVWLDYDGKGYSFKDNIQANISKVKRLESSGVFDLGSVSINTKPMLINTLNSSEKKGVELREKNMDIEASSRYENNRALLPVNGWSEAFDKVSLYLNLPPGWRVFASFGSDSQSAKSWVKSWNLMDIFLVLLLSIAIYQLFGLKWAIPATFFLLILWHEASAPTIIWLWILALVALIRVLGEGKMKKVLQVVFALSSIVVILNVLQFSVYKVRTTLYPQLEKVPYVSTYASEKDNAQSRGRISKEVYQQESMDQMVVQSSNYAKTKKMMIPKKKQILLQNKIDPNAIVQTGEGTPTWNWSHHSFFWQSTVGLEDKLEIWFITPTMTKVLNILNVVGMLFLLWMFLQAFLKSSFQGLKEKLSKSQGLKAMFFLPFLLLGTAEELKANEIPSTELLQQLKEKLLEKPTCLPHCASIEQMEVLVEEETLFININISAGLDVAVPILGNRNIWLPEDVSVNDSDKSYLQLDKEGGLWVMLRKGIHKVSLRGSIKGLNQIMLMSKLPIHNLDLKESALWKLNSDDKSYIELVNVDKKSSESREKTKSSLEPMVEVTRTFYFGLRWYVETQVRLLNKIDKPYTLNYALLENESVLNKEIEVNGKEAILQLHNNHPAYQWRSSLPISLALLLKASAQNSVMEEWKMDISSMWNMHHEGVESEKQVAHSNQLMPTFRPWKNETLNLTLEAIKAVKGKSLTIESSDLSIVQSQRYRDLTLKLRVQSSRAQQHTIVLENVKELSSVKIDEQDHYLKIKNAELSIPLKGKAQTVVIKWKEESGTQSIYNFSKINLNKDSVNSNVKLHLPQNRWVLWTNGPLLGPAVLLWGVLLSVLIFALILGRVSNSPLKVSDWLLLGVGVSTSSVMIMIPIVAWIFLLRYKEQKKEALQGGMRNFIQVLIGLFTVVALATLVGAVSVGLLGNPDMMIEGNNSYGLNLNWYSDRIGETLAQPMVVSVSMWYYRALMLLWAIWISFSLINWLKWAWKVFSAGDMWVKKEKVAIKAKNEEK</sequence>
<feature type="transmembrane region" description="Helical" evidence="1">
    <location>
        <begin position="509"/>
        <end position="529"/>
    </location>
</feature>
<organism evidence="3">
    <name type="scientific">uncultured Sulfurovum sp</name>
    <dbReference type="NCBI Taxonomy" id="269237"/>
    <lineage>
        <taxon>Bacteria</taxon>
        <taxon>Pseudomonadati</taxon>
        <taxon>Campylobacterota</taxon>
        <taxon>Epsilonproteobacteria</taxon>
        <taxon>Campylobacterales</taxon>
        <taxon>Sulfurovaceae</taxon>
        <taxon>Sulfurovum</taxon>
        <taxon>environmental samples</taxon>
    </lineage>
</organism>
<protein>
    <submittedName>
        <fullName evidence="3">Uncharacterized protein</fullName>
    </submittedName>
</protein>
<evidence type="ECO:0000256" key="2">
    <source>
        <dbReference type="SAM" id="SignalP"/>
    </source>
</evidence>
<feature type="transmembrane region" description="Helical" evidence="1">
    <location>
        <begin position="536"/>
        <end position="558"/>
    </location>
</feature>